<dbReference type="AlphaFoldDB" id="A0A8H5D853"/>
<protein>
    <submittedName>
        <fullName evidence="1">Uncharacterized protein</fullName>
    </submittedName>
</protein>
<name>A0A8H5D853_9AGAR</name>
<comment type="caution">
    <text evidence="1">The sequence shown here is derived from an EMBL/GenBank/DDBJ whole genome shotgun (WGS) entry which is preliminary data.</text>
</comment>
<sequence>MEAMITADHKHGDEYLHRPVLATETLQQNERVVDEERFKTGFDPRRAWRKGAFSVIAVRRMVILANQQHDASAE</sequence>
<reference evidence="1 2" key="1">
    <citation type="journal article" date="2020" name="ISME J.">
        <title>Uncovering the hidden diversity of litter-decomposition mechanisms in mushroom-forming fungi.</title>
        <authorList>
            <person name="Floudas D."/>
            <person name="Bentzer J."/>
            <person name="Ahren D."/>
            <person name="Johansson T."/>
            <person name="Persson P."/>
            <person name="Tunlid A."/>
        </authorList>
    </citation>
    <scope>NUCLEOTIDE SEQUENCE [LARGE SCALE GENOMIC DNA]</scope>
    <source>
        <strain evidence="1 2">CBS 146.42</strain>
    </source>
</reference>
<gene>
    <name evidence="1" type="ORF">D9756_005725</name>
</gene>
<evidence type="ECO:0000313" key="1">
    <source>
        <dbReference type="EMBL" id="KAF5354939.1"/>
    </source>
</evidence>
<keyword evidence="2" id="KW-1185">Reference proteome</keyword>
<evidence type="ECO:0000313" key="2">
    <source>
        <dbReference type="Proteomes" id="UP000559027"/>
    </source>
</evidence>
<dbReference type="EMBL" id="JAACJO010000008">
    <property type="protein sequence ID" value="KAF5354939.1"/>
    <property type="molecule type" value="Genomic_DNA"/>
</dbReference>
<proteinExistence type="predicted"/>
<accession>A0A8H5D853</accession>
<dbReference type="Proteomes" id="UP000559027">
    <property type="component" value="Unassembled WGS sequence"/>
</dbReference>
<organism evidence="1 2">
    <name type="scientific">Leucocoprinus leucothites</name>
    <dbReference type="NCBI Taxonomy" id="201217"/>
    <lineage>
        <taxon>Eukaryota</taxon>
        <taxon>Fungi</taxon>
        <taxon>Dikarya</taxon>
        <taxon>Basidiomycota</taxon>
        <taxon>Agaricomycotina</taxon>
        <taxon>Agaricomycetes</taxon>
        <taxon>Agaricomycetidae</taxon>
        <taxon>Agaricales</taxon>
        <taxon>Agaricineae</taxon>
        <taxon>Agaricaceae</taxon>
        <taxon>Leucocoprinus</taxon>
    </lineage>
</organism>